<evidence type="ECO:0000256" key="1">
    <source>
        <dbReference type="SAM" id="MobiDB-lite"/>
    </source>
</evidence>
<accession>A0A963Z8I7</accession>
<proteinExistence type="predicted"/>
<evidence type="ECO:0000259" key="3">
    <source>
        <dbReference type="PROSITE" id="PS51781"/>
    </source>
</evidence>
<keyword evidence="5" id="KW-1185">Reference proteome</keyword>
<dbReference type="AlphaFoldDB" id="A0A963Z8I7"/>
<evidence type="ECO:0000313" key="4">
    <source>
        <dbReference type="EMBL" id="MCB8883827.1"/>
    </source>
</evidence>
<dbReference type="Gene3D" id="1.10.510.10">
    <property type="entry name" value="Transferase(Phosphotransferase) domain 1"/>
    <property type="match status" value="1"/>
</dbReference>
<dbReference type="Gene3D" id="2.30.30.40">
    <property type="entry name" value="SH3 Domains"/>
    <property type="match status" value="1"/>
</dbReference>
<gene>
    <name evidence="4" type="ORF">ACELLULO517_26510</name>
</gene>
<evidence type="ECO:0000313" key="5">
    <source>
        <dbReference type="Proteomes" id="UP000721844"/>
    </source>
</evidence>
<feature type="compositionally biased region" description="Low complexity" evidence="1">
    <location>
        <begin position="680"/>
        <end position="694"/>
    </location>
</feature>
<feature type="compositionally biased region" description="Polar residues" evidence="1">
    <location>
        <begin position="695"/>
        <end position="707"/>
    </location>
</feature>
<evidence type="ECO:0000259" key="2">
    <source>
        <dbReference type="PROSITE" id="PS50011"/>
    </source>
</evidence>
<feature type="domain" description="SH3b" evidence="3">
    <location>
        <begin position="701"/>
        <end position="772"/>
    </location>
</feature>
<dbReference type="PROSITE" id="PS51781">
    <property type="entry name" value="SH3B"/>
    <property type="match status" value="1"/>
</dbReference>
<dbReference type="PROSITE" id="PS50011">
    <property type="entry name" value="PROTEIN_KINASE_DOM"/>
    <property type="match status" value="1"/>
</dbReference>
<dbReference type="InterPro" id="IPR011009">
    <property type="entry name" value="Kinase-like_dom_sf"/>
</dbReference>
<protein>
    <submittedName>
        <fullName evidence="4">SH3 domain-containing protein</fullName>
    </submittedName>
</protein>
<dbReference type="Proteomes" id="UP000721844">
    <property type="component" value="Unassembled WGS sequence"/>
</dbReference>
<dbReference type="SUPFAM" id="SSF56112">
    <property type="entry name" value="Protein kinase-like (PK-like)"/>
    <property type="match status" value="1"/>
</dbReference>
<feature type="region of interest" description="Disordered" evidence="1">
    <location>
        <begin position="675"/>
        <end position="707"/>
    </location>
</feature>
<dbReference type="InterPro" id="IPR003646">
    <property type="entry name" value="SH3-like_bac-type"/>
</dbReference>
<dbReference type="InterPro" id="IPR000719">
    <property type="entry name" value="Prot_kinase_dom"/>
</dbReference>
<reference evidence="4 5" key="1">
    <citation type="journal article" date="2021" name="Microorganisms">
        <title>Acidisoma silvae sp. nov. and Acidisomacellulosilytica sp. nov., Two Acidophilic Bacteria Isolated from Decaying Wood, Hydrolyzing Cellulose and Producing Poly-3-hydroxybutyrate.</title>
        <authorList>
            <person name="Mieszkin S."/>
            <person name="Pouder E."/>
            <person name="Uroz S."/>
            <person name="Simon-Colin C."/>
            <person name="Alain K."/>
        </authorList>
    </citation>
    <scope>NUCLEOTIDE SEQUENCE [LARGE SCALE GENOMIC DNA]</scope>
    <source>
        <strain evidence="4 5">HW T5.17</strain>
    </source>
</reference>
<dbReference type="RefSeq" id="WP_227310570.1">
    <property type="nucleotide sequence ID" value="NZ_JAESVA010000017.1"/>
</dbReference>
<name>A0A963Z8I7_9PROT</name>
<dbReference type="GO" id="GO:0005524">
    <property type="term" value="F:ATP binding"/>
    <property type="evidence" value="ECO:0007669"/>
    <property type="project" value="InterPro"/>
</dbReference>
<dbReference type="EMBL" id="JAESVA010000017">
    <property type="protein sequence ID" value="MCB8883827.1"/>
    <property type="molecule type" value="Genomic_DNA"/>
</dbReference>
<feature type="domain" description="Protein kinase" evidence="2">
    <location>
        <begin position="13"/>
        <end position="299"/>
    </location>
</feature>
<dbReference type="GO" id="GO:0004672">
    <property type="term" value="F:protein kinase activity"/>
    <property type="evidence" value="ECO:0007669"/>
    <property type="project" value="InterPro"/>
</dbReference>
<comment type="caution">
    <text evidence="4">The sequence shown here is derived from an EMBL/GenBank/DDBJ whole genome shotgun (WGS) entry which is preliminary data.</text>
</comment>
<sequence length="772" mass="83073">MSKQLFNSRGAPISLGKEIGKGGEGAVSEIIGHPDKVAKINFKPLSRDHAQKLTAMTSLTTPELLRIAAMPLDTLHDHSRQVVGFIMPKVLGHEPVFKVYGPKLRLREFPKADWRFLIHAAANTARAFSTVHAASLVVGDVNHGNLVVSQDATVRMIDCDSFQVSSGNSIWFCEVGVGTHQPPEMQGLASYKTVRRSTNHDNFGLAVIIFQLLCIGKHPFAGRPSGSEDIPTLEDAIAASRYAHSIEGARTRLKPPLGSLPVDALGPELQGMFEKAFSPSGRNGSRPTATEWVTALDSLQSEVRPCASNQSHFYRKGYAGCPWCQIESSTNTTLFPVIFTPGSSGTTSIAAIWQQIESVPSPPAIGPVPTIPAPSRNASDAAKAINRKEVSLLLLSWLTVAAGVAMTFAGNATARAVLIFCLICALGVIQGKAKKTKAGPFQQALFDVQAEWSTLCEAWRQAVESQGFTCIKQTCVSLKSEYDGLSNERLRRLQVLHDKRRDKQLEEHLDRFTIAQAGIAGIKHAKIATLTSYGIDTAFDVNVPRIMALPGFGPHLTQRLYDWRQSHERTFRFDGSRGVAAADVANVERDIMANRSRIESLLSANVSRLRNTSFLQSASNHTLIKTRTELESKIPQARADALIARGNTPTSKRRMAAAAVLFVVAGLSALDTGSSNAVAQSSGSDPSSGQVSQQAPAQHTADTSTSTVAGNQKIIMTHAANVRSGPSTSSSVVQVANAGAVFQVFQKSQGWVQVGDASPVGWVYSAFVRVLP</sequence>
<dbReference type="Pfam" id="PF08239">
    <property type="entry name" value="SH3_3"/>
    <property type="match status" value="1"/>
</dbReference>
<dbReference type="SMART" id="SM00287">
    <property type="entry name" value="SH3b"/>
    <property type="match status" value="1"/>
</dbReference>
<organism evidence="4 5">
    <name type="scientific">Acidisoma cellulosilyticum</name>
    <dbReference type="NCBI Taxonomy" id="2802395"/>
    <lineage>
        <taxon>Bacteria</taxon>
        <taxon>Pseudomonadati</taxon>
        <taxon>Pseudomonadota</taxon>
        <taxon>Alphaproteobacteria</taxon>
        <taxon>Acetobacterales</taxon>
        <taxon>Acidocellaceae</taxon>
        <taxon>Acidisoma</taxon>
    </lineage>
</organism>